<sequence>MKNKQQHMLKSSFALLLFVIMGYVVKFFPEQLTALDGVIQSVVRGNLPEGATRFFKLVTIVGNVKTQIIILMISVLICYALKWKAEALFLLSNGLMAALFITGFKILYQRPRPLIEHLVHAGGYSFPSGHATGSMLIIGSLIIIFHQRLRQSPFQLVVDFCLTSLLLLIGLSRVYLGVHYPSDVLAGFLLGFGILSLLYPYYDKKRFEWRFHLKQH</sequence>
<reference evidence="3 4" key="1">
    <citation type="submission" date="2015-08" db="EMBL/GenBank/DDBJ databases">
        <title>Genome sequence of Streptococcus phocae subsp. phocae ATCC 51973T isolated from liver specimen obtained from seal.</title>
        <authorList>
            <person name="Avendano-Herrera R."/>
        </authorList>
    </citation>
    <scope>NUCLEOTIDE SEQUENCE [LARGE SCALE GENOMIC DNA]</scope>
    <source>
        <strain evidence="3 4">ATCC 51973</strain>
    </source>
</reference>
<proteinExistence type="predicted"/>
<keyword evidence="1" id="KW-0472">Membrane</keyword>
<dbReference type="CDD" id="cd03392">
    <property type="entry name" value="PAP2_like_2"/>
    <property type="match status" value="1"/>
</dbReference>
<dbReference type="InterPro" id="IPR036938">
    <property type="entry name" value="PAP2/HPO_sf"/>
</dbReference>
<keyword evidence="4" id="KW-1185">Reference proteome</keyword>
<organism evidence="3 4">
    <name type="scientific">Streptococcus phocae</name>
    <dbReference type="NCBI Taxonomy" id="119224"/>
    <lineage>
        <taxon>Bacteria</taxon>
        <taxon>Bacillati</taxon>
        <taxon>Bacillota</taxon>
        <taxon>Bacilli</taxon>
        <taxon>Lactobacillales</taxon>
        <taxon>Streptococcaceae</taxon>
        <taxon>Streptococcus</taxon>
    </lineage>
</organism>
<dbReference type="SUPFAM" id="SSF48317">
    <property type="entry name" value="Acid phosphatase/Vanadium-dependent haloperoxidase"/>
    <property type="match status" value="1"/>
</dbReference>
<dbReference type="Pfam" id="PF01569">
    <property type="entry name" value="PAP2"/>
    <property type="match status" value="1"/>
</dbReference>
<dbReference type="SMART" id="SM00014">
    <property type="entry name" value="acidPPc"/>
    <property type="match status" value="1"/>
</dbReference>
<comment type="caution">
    <text evidence="3">The sequence shown here is derived from an EMBL/GenBank/DDBJ whole genome shotgun (WGS) entry which is preliminary data.</text>
</comment>
<dbReference type="AlphaFoldDB" id="A0A0P6SQN8"/>
<evidence type="ECO:0000259" key="2">
    <source>
        <dbReference type="SMART" id="SM00014"/>
    </source>
</evidence>
<dbReference type="PANTHER" id="PTHR14969">
    <property type="entry name" value="SPHINGOSINE-1-PHOSPHATE PHOSPHOHYDROLASE"/>
    <property type="match status" value="1"/>
</dbReference>
<name>A0A0P6SQN8_9STRE</name>
<feature type="transmembrane region" description="Helical" evidence="1">
    <location>
        <begin position="12"/>
        <end position="29"/>
    </location>
</feature>
<feature type="transmembrane region" description="Helical" evidence="1">
    <location>
        <begin position="157"/>
        <end position="178"/>
    </location>
</feature>
<dbReference type="STRING" id="119224.AKK44_06980"/>
<feature type="transmembrane region" description="Helical" evidence="1">
    <location>
        <begin position="54"/>
        <end position="81"/>
    </location>
</feature>
<accession>A0A0P6SQN8</accession>
<protein>
    <submittedName>
        <fullName evidence="3">Phosphatase</fullName>
    </submittedName>
</protein>
<evidence type="ECO:0000313" key="3">
    <source>
        <dbReference type="EMBL" id="KPJ21977.1"/>
    </source>
</evidence>
<keyword evidence="1" id="KW-0812">Transmembrane</keyword>
<evidence type="ECO:0000256" key="1">
    <source>
        <dbReference type="SAM" id="Phobius"/>
    </source>
</evidence>
<dbReference type="PATRIC" id="fig|119224.3.peg.1135"/>
<dbReference type="PANTHER" id="PTHR14969:SF13">
    <property type="entry name" value="AT30094P"/>
    <property type="match status" value="1"/>
</dbReference>
<keyword evidence="1" id="KW-1133">Transmembrane helix</keyword>
<evidence type="ECO:0000313" key="4">
    <source>
        <dbReference type="Proteomes" id="UP000049578"/>
    </source>
</evidence>
<gene>
    <name evidence="3" type="ORF">AKK44_06980</name>
</gene>
<dbReference type="InterPro" id="IPR000326">
    <property type="entry name" value="PAP2/HPO"/>
</dbReference>
<feature type="transmembrane region" description="Helical" evidence="1">
    <location>
        <begin position="88"/>
        <end position="108"/>
    </location>
</feature>
<dbReference type="EMBL" id="LHQM01000031">
    <property type="protein sequence ID" value="KPJ21977.1"/>
    <property type="molecule type" value="Genomic_DNA"/>
</dbReference>
<feature type="domain" description="Phosphatidic acid phosphatase type 2/haloperoxidase" evidence="2">
    <location>
        <begin position="87"/>
        <end position="199"/>
    </location>
</feature>
<dbReference type="RefSeq" id="WP_054279083.1">
    <property type="nucleotide sequence ID" value="NZ_LHQM01000031.1"/>
</dbReference>
<dbReference type="Proteomes" id="UP000049578">
    <property type="component" value="Unassembled WGS sequence"/>
</dbReference>
<feature type="transmembrane region" description="Helical" evidence="1">
    <location>
        <begin position="184"/>
        <end position="202"/>
    </location>
</feature>
<feature type="transmembrane region" description="Helical" evidence="1">
    <location>
        <begin position="128"/>
        <end position="145"/>
    </location>
</feature>
<dbReference type="Gene3D" id="1.20.144.10">
    <property type="entry name" value="Phosphatidic acid phosphatase type 2/haloperoxidase"/>
    <property type="match status" value="1"/>
</dbReference>